<sequence length="604" mass="65573">MIILTNNDINTLIKSYLYDEKYYHTYFSFVNEAECADSMQHTLKELLMKGLQFVYLEECGRGGGTRVCEVVMDRDERYFMGKCVGVVRDVGKVSGGEGEEKVKSGGEGEEKVKSGGEGEEKVKSGGEGEEKVKSGGEGEEKVKSGGKGEEKMKSGGGAIKNVKEEKKWCDGTANLKHDMVHNIRLEDCMPLIALKGDEMVIAYGGMVEINKRCCREEHGSAEVGEDGMKENALQQNVDDMSNAEGTGTKDGNEEEGSAKESAPCESGHSTVSNTDEHGTQRGERKNTVMPRTATLSDQYRPMHTHHVNDVITAITSAPTDVYYGTLSGSVFTHARTYRITRAPILSLRVYGDSLVCADSEGVVGECGLDGRGKKVYKVFEGACYEVEVIEGGYVCGSGDGEVVLVSTEAVAGNEDGGDDVSDANHGTNTGHTNHVTGPTADISSPNITLLYKHRLSINHLTSSPTHITCSSSDHTTTLLHISSPSKHVYNDHTASVNAHLHHNRLYTVSTDKQMLVYDNERLVERYVHDGPVYAMGYGEWYGLIGTGTLGKCVYFYDGRIGMVDRVCVGVGVREMVFCGWVVGYCGVEGGVGAVDVRMMYKGGY</sequence>
<organism evidence="2 3">
    <name type="scientific">Vavraia culicis (isolate floridensis)</name>
    <name type="common">Microsporidian parasite</name>
    <dbReference type="NCBI Taxonomy" id="948595"/>
    <lineage>
        <taxon>Eukaryota</taxon>
        <taxon>Fungi</taxon>
        <taxon>Fungi incertae sedis</taxon>
        <taxon>Microsporidia</taxon>
        <taxon>Pleistophoridae</taxon>
        <taxon>Vavraia</taxon>
    </lineage>
</organism>
<dbReference type="HOGENOM" id="CLU_452130_0_0_1"/>
<dbReference type="InterPro" id="IPR001680">
    <property type="entry name" value="WD40_rpt"/>
</dbReference>
<feature type="compositionally biased region" description="Low complexity" evidence="1">
    <location>
        <begin position="424"/>
        <end position="439"/>
    </location>
</feature>
<reference evidence="3" key="1">
    <citation type="submission" date="2011-03" db="EMBL/GenBank/DDBJ databases">
        <title>The genome sequence of Vavraia culicis strain floridensis.</title>
        <authorList>
            <consortium name="The Broad Institute Genome Sequencing Platform"/>
            <person name="Cuomo C."/>
            <person name="Becnel J."/>
            <person name="Sanscrainte N."/>
            <person name="Young S.K."/>
            <person name="Zeng Q."/>
            <person name="Gargeya S."/>
            <person name="Fitzgerald M."/>
            <person name="Haas B."/>
            <person name="Abouelleil A."/>
            <person name="Alvarado L."/>
            <person name="Arachchi H.M."/>
            <person name="Berlin A."/>
            <person name="Chapman S.B."/>
            <person name="Gearin G."/>
            <person name="Goldberg J."/>
            <person name="Griggs A."/>
            <person name="Gujja S."/>
            <person name="Hansen M."/>
            <person name="Heiman D."/>
            <person name="Howarth C."/>
            <person name="Larimer J."/>
            <person name="Lui A."/>
            <person name="MacDonald P.J.P."/>
            <person name="McCowen C."/>
            <person name="Montmayeur A."/>
            <person name="Murphy C."/>
            <person name="Neiman D."/>
            <person name="Pearson M."/>
            <person name="Priest M."/>
            <person name="Roberts A."/>
            <person name="Saif S."/>
            <person name="Shea T."/>
            <person name="Sisk P."/>
            <person name="Stolte C."/>
            <person name="Sykes S."/>
            <person name="Wortman J."/>
            <person name="Nusbaum C."/>
            <person name="Birren B."/>
        </authorList>
    </citation>
    <scope>NUCLEOTIDE SEQUENCE [LARGE SCALE GENOMIC DNA]</scope>
    <source>
        <strain evidence="3">floridensis</strain>
    </source>
</reference>
<dbReference type="InterPro" id="IPR015943">
    <property type="entry name" value="WD40/YVTN_repeat-like_dom_sf"/>
</dbReference>
<dbReference type="SMART" id="SM00320">
    <property type="entry name" value="WD40"/>
    <property type="match status" value="3"/>
</dbReference>
<dbReference type="GeneID" id="19880123"/>
<evidence type="ECO:0000313" key="2">
    <source>
        <dbReference type="EMBL" id="ELA46250.1"/>
    </source>
</evidence>
<feature type="region of interest" description="Disordered" evidence="1">
    <location>
        <begin position="240"/>
        <end position="297"/>
    </location>
</feature>
<dbReference type="Gene3D" id="2.130.10.10">
    <property type="entry name" value="YVTN repeat-like/Quinoprotein amine dehydrogenase"/>
    <property type="match status" value="1"/>
</dbReference>
<dbReference type="Proteomes" id="UP000011081">
    <property type="component" value="Unassembled WGS sequence"/>
</dbReference>
<dbReference type="SUPFAM" id="SSF50978">
    <property type="entry name" value="WD40 repeat-like"/>
    <property type="match status" value="1"/>
</dbReference>
<dbReference type="AlphaFoldDB" id="L2GT19"/>
<evidence type="ECO:0000256" key="1">
    <source>
        <dbReference type="SAM" id="MobiDB-lite"/>
    </source>
</evidence>
<proteinExistence type="predicted"/>
<feature type="region of interest" description="Disordered" evidence="1">
    <location>
        <begin position="414"/>
        <end position="439"/>
    </location>
</feature>
<dbReference type="VEuPathDB" id="MicrosporidiaDB:VCUG_02259"/>
<dbReference type="InParanoid" id="L2GT19"/>
<dbReference type="Gene3D" id="1.20.960.30">
    <property type="match status" value="1"/>
</dbReference>
<evidence type="ECO:0000313" key="3">
    <source>
        <dbReference type="Proteomes" id="UP000011081"/>
    </source>
</evidence>
<dbReference type="EMBL" id="GL877454">
    <property type="protein sequence ID" value="ELA46250.1"/>
    <property type="molecule type" value="Genomic_DNA"/>
</dbReference>
<feature type="compositionally biased region" description="Basic and acidic residues" evidence="1">
    <location>
        <begin position="98"/>
        <end position="153"/>
    </location>
</feature>
<dbReference type="OMA" id="ERYVHDG"/>
<gene>
    <name evidence="2" type="ORF">VCUG_02259</name>
</gene>
<feature type="compositionally biased region" description="Basic and acidic residues" evidence="1">
    <location>
        <begin position="274"/>
        <end position="286"/>
    </location>
</feature>
<accession>L2GT19</accession>
<name>L2GT19_VAVCU</name>
<keyword evidence="3" id="KW-1185">Reference proteome</keyword>
<dbReference type="PROSITE" id="PS50896">
    <property type="entry name" value="LISH"/>
    <property type="match status" value="1"/>
</dbReference>
<protein>
    <submittedName>
        <fullName evidence="2">Uncharacterized protein</fullName>
    </submittedName>
</protein>
<feature type="region of interest" description="Disordered" evidence="1">
    <location>
        <begin position="94"/>
        <end position="159"/>
    </location>
</feature>
<dbReference type="InterPro" id="IPR036322">
    <property type="entry name" value="WD40_repeat_dom_sf"/>
</dbReference>
<dbReference type="RefSeq" id="XP_008075269.1">
    <property type="nucleotide sequence ID" value="XM_008077078.1"/>
</dbReference>
<dbReference type="InterPro" id="IPR006594">
    <property type="entry name" value="LisH"/>
</dbReference>
<dbReference type="OrthoDB" id="10480908at2759"/>